<gene>
    <name evidence="1" type="ORF">LMH87_008971</name>
</gene>
<reference evidence="1" key="1">
    <citation type="journal article" date="2023" name="Access Microbiol">
        <title>De-novo genome assembly for Akanthomyces muscarius, a biocontrol agent of insect agricultural pests.</title>
        <authorList>
            <person name="Erdos Z."/>
            <person name="Studholme D.J."/>
            <person name="Raymond B."/>
            <person name="Sharma M."/>
        </authorList>
    </citation>
    <scope>NUCLEOTIDE SEQUENCE</scope>
    <source>
        <strain evidence="1">Ve6</strain>
    </source>
</reference>
<accession>A0A9W8QKS4</accession>
<dbReference type="EMBL" id="JAJHUN010000006">
    <property type="protein sequence ID" value="KAJ4158445.1"/>
    <property type="molecule type" value="Genomic_DNA"/>
</dbReference>
<dbReference type="KEGG" id="amus:LMH87_008971"/>
<sequence length="121" mass="12917">MAANNPLIAATAWPPMTIDLDGQALLPWGIMNDLNPMLAESNSSFDIIHSYALDTPINSPSNLEHSNFATVELRASSKQGCITGKVDVTADSLVKLSKLNIELHTRVLADLGTIAKQSADS</sequence>
<protein>
    <submittedName>
        <fullName evidence="1">Uncharacterized protein</fullName>
    </submittedName>
</protein>
<name>A0A9W8QKS4_AKAMU</name>
<dbReference type="GeneID" id="80896130"/>
<evidence type="ECO:0000313" key="1">
    <source>
        <dbReference type="EMBL" id="KAJ4158445.1"/>
    </source>
</evidence>
<comment type="caution">
    <text evidence="1">The sequence shown here is derived from an EMBL/GenBank/DDBJ whole genome shotgun (WGS) entry which is preliminary data.</text>
</comment>
<evidence type="ECO:0000313" key="2">
    <source>
        <dbReference type="Proteomes" id="UP001144673"/>
    </source>
</evidence>
<keyword evidence="2" id="KW-1185">Reference proteome</keyword>
<dbReference type="RefSeq" id="XP_056056812.1">
    <property type="nucleotide sequence ID" value="XM_056202228.1"/>
</dbReference>
<proteinExistence type="predicted"/>
<dbReference type="AlphaFoldDB" id="A0A9W8QKS4"/>
<dbReference type="Proteomes" id="UP001144673">
    <property type="component" value="Unassembled WGS sequence"/>
</dbReference>
<organism evidence="1 2">
    <name type="scientific">Akanthomyces muscarius</name>
    <name type="common">Entomopathogenic fungus</name>
    <name type="synonym">Lecanicillium muscarium</name>
    <dbReference type="NCBI Taxonomy" id="2231603"/>
    <lineage>
        <taxon>Eukaryota</taxon>
        <taxon>Fungi</taxon>
        <taxon>Dikarya</taxon>
        <taxon>Ascomycota</taxon>
        <taxon>Pezizomycotina</taxon>
        <taxon>Sordariomycetes</taxon>
        <taxon>Hypocreomycetidae</taxon>
        <taxon>Hypocreales</taxon>
        <taxon>Cordycipitaceae</taxon>
        <taxon>Akanthomyces</taxon>
    </lineage>
</organism>